<accession>A0ABN9VKL1</accession>
<keyword evidence="3" id="KW-1185">Reference proteome</keyword>
<reference evidence="2" key="1">
    <citation type="submission" date="2023-10" db="EMBL/GenBank/DDBJ databases">
        <authorList>
            <person name="Chen Y."/>
            <person name="Shah S."/>
            <person name="Dougan E. K."/>
            <person name="Thang M."/>
            <person name="Chan C."/>
        </authorList>
    </citation>
    <scope>NUCLEOTIDE SEQUENCE [LARGE SCALE GENOMIC DNA]</scope>
</reference>
<dbReference type="EMBL" id="CAUYUJ010017327">
    <property type="protein sequence ID" value="CAK0873834.1"/>
    <property type="molecule type" value="Genomic_DNA"/>
</dbReference>
<comment type="caution">
    <text evidence="2">The sequence shown here is derived from an EMBL/GenBank/DDBJ whole genome shotgun (WGS) entry which is preliminary data.</text>
</comment>
<protein>
    <submittedName>
        <fullName evidence="2">Uncharacterized protein</fullName>
    </submittedName>
</protein>
<feature type="region of interest" description="Disordered" evidence="1">
    <location>
        <begin position="31"/>
        <end position="75"/>
    </location>
</feature>
<proteinExistence type="predicted"/>
<dbReference type="Proteomes" id="UP001189429">
    <property type="component" value="Unassembled WGS sequence"/>
</dbReference>
<evidence type="ECO:0000256" key="1">
    <source>
        <dbReference type="SAM" id="MobiDB-lite"/>
    </source>
</evidence>
<name>A0ABN9VKL1_9DINO</name>
<evidence type="ECO:0000313" key="3">
    <source>
        <dbReference type="Proteomes" id="UP001189429"/>
    </source>
</evidence>
<gene>
    <name evidence="2" type="ORF">PCOR1329_LOCUS58932</name>
</gene>
<evidence type="ECO:0000313" key="2">
    <source>
        <dbReference type="EMBL" id="CAK0873834.1"/>
    </source>
</evidence>
<organism evidence="2 3">
    <name type="scientific">Prorocentrum cordatum</name>
    <dbReference type="NCBI Taxonomy" id="2364126"/>
    <lineage>
        <taxon>Eukaryota</taxon>
        <taxon>Sar</taxon>
        <taxon>Alveolata</taxon>
        <taxon>Dinophyceae</taxon>
        <taxon>Prorocentrales</taxon>
        <taxon>Prorocentraceae</taxon>
        <taxon>Prorocentrum</taxon>
    </lineage>
</organism>
<sequence length="112" mass="11745">MSRGLQTPDVPSPVHVARRALLAPVAGVLRPASRVGDTQLPAQRQRVGQGHAPEGRQRDTPAAGPPQGDGTQYGLVQKSGADCVDQDRTSVLFRSGALAARQCELLPGHVHA</sequence>